<evidence type="ECO:0000313" key="2">
    <source>
        <dbReference type="EMBL" id="CEG44018.1"/>
    </source>
</evidence>
<dbReference type="OrthoDB" id="104849at2759"/>
<keyword evidence="1" id="KW-1133">Transmembrane helix</keyword>
<protein>
    <submittedName>
        <fullName evidence="2">Uncharacterized protein</fullName>
    </submittedName>
</protein>
<keyword evidence="3" id="KW-1185">Reference proteome</keyword>
<feature type="transmembrane region" description="Helical" evidence="1">
    <location>
        <begin position="67"/>
        <end position="86"/>
    </location>
</feature>
<keyword evidence="1" id="KW-0472">Membrane</keyword>
<feature type="transmembrane region" description="Helical" evidence="1">
    <location>
        <begin position="25"/>
        <end position="46"/>
    </location>
</feature>
<evidence type="ECO:0000313" key="3">
    <source>
        <dbReference type="Proteomes" id="UP000054928"/>
    </source>
</evidence>
<dbReference type="RefSeq" id="XP_024580387.1">
    <property type="nucleotide sequence ID" value="XM_024730074.1"/>
</dbReference>
<dbReference type="GeneID" id="36409346"/>
<sequence length="174" mass="19490">MASNKPFDHTAHAEHRWRRLMNVDLSHYLGFSFVAGGLHIAKSMALRHRSKGMAFLRKKAFEKLPKLMIFPLIVGIPGAELLLWGASYINNNKGKDTSEAARDTRLVPAAFVLYGTALNSVHPLDGRLRRLRTWIRPFKWGVVGWGIDGAISKYRATSSKLKTPVPADADKQAR</sequence>
<dbReference type="OMA" id="FRPVKWG"/>
<proteinExistence type="predicted"/>
<name>A0A0P1ARZ0_PLAHL</name>
<organism evidence="2 3">
    <name type="scientific">Plasmopara halstedii</name>
    <name type="common">Downy mildew of sunflower</name>
    <dbReference type="NCBI Taxonomy" id="4781"/>
    <lineage>
        <taxon>Eukaryota</taxon>
        <taxon>Sar</taxon>
        <taxon>Stramenopiles</taxon>
        <taxon>Oomycota</taxon>
        <taxon>Peronosporomycetes</taxon>
        <taxon>Peronosporales</taxon>
        <taxon>Peronosporaceae</taxon>
        <taxon>Plasmopara</taxon>
    </lineage>
</organism>
<accession>A0A0P1ARZ0</accession>
<dbReference type="EMBL" id="CCYD01000810">
    <property type="protein sequence ID" value="CEG44018.1"/>
    <property type="molecule type" value="Genomic_DNA"/>
</dbReference>
<reference evidence="3" key="1">
    <citation type="submission" date="2014-09" db="EMBL/GenBank/DDBJ databases">
        <authorList>
            <person name="Sharma Rahul"/>
            <person name="Thines Marco"/>
        </authorList>
    </citation>
    <scope>NUCLEOTIDE SEQUENCE [LARGE SCALE GENOMIC DNA]</scope>
</reference>
<evidence type="ECO:0000256" key="1">
    <source>
        <dbReference type="SAM" id="Phobius"/>
    </source>
</evidence>
<dbReference type="AlphaFoldDB" id="A0A0P1ARZ0"/>
<dbReference type="Proteomes" id="UP000054928">
    <property type="component" value="Unassembled WGS sequence"/>
</dbReference>
<keyword evidence="1" id="KW-0812">Transmembrane</keyword>